<sequence>MNVQEQVYHLLKEGYSQRISDIYLFPHPKGYQITFRQNNQQRLYRQIDQSLGEKVLVHLKYLADMDVAEKRRMQVGSATYPLDEKVALRLRFSTVADYQNRESMVVRFLYTAEYGGTFITFLPKMYQKLLKESRKSGLYLFSGPTGSGKTTTMYHLAQHLAENQQVITIEDPVEMDQPEFLQLQINEAIEATYERLVQLCLRHRPDILIVGEIRDEQTARAVVRGALTGHTIFSTVHASDGPGVWLRLIELGVSAEELKQCLKGVTYQRLLPIHCPYCEKGCSGYCPTKQVGVLYDSYFFEKKGEVREIFQAKDRWNERLKKIWALGYITEETYLAFQH</sequence>
<evidence type="ECO:0000256" key="2">
    <source>
        <dbReference type="ARBA" id="ARBA00022741"/>
    </source>
</evidence>
<evidence type="ECO:0000256" key="1">
    <source>
        <dbReference type="ARBA" id="ARBA00006611"/>
    </source>
</evidence>
<name>A0AAE9XEU4_9ENTE</name>
<dbReference type="InterPro" id="IPR001482">
    <property type="entry name" value="T2SS/T4SS_dom"/>
</dbReference>
<dbReference type="SMART" id="SM00382">
    <property type="entry name" value="AAA"/>
    <property type="match status" value="1"/>
</dbReference>
<dbReference type="SUPFAM" id="SSF52540">
    <property type="entry name" value="P-loop containing nucleoside triphosphate hydrolases"/>
    <property type="match status" value="1"/>
</dbReference>
<gene>
    <name evidence="5" type="primary">comGA</name>
    <name evidence="5" type="ORF">PML95_01130</name>
</gene>
<evidence type="ECO:0000313" key="5">
    <source>
        <dbReference type="EMBL" id="WCG22877.1"/>
    </source>
</evidence>
<dbReference type="Gene3D" id="3.30.450.90">
    <property type="match status" value="1"/>
</dbReference>
<feature type="domain" description="Bacterial type II secretion system protein E" evidence="4">
    <location>
        <begin position="201"/>
        <end position="215"/>
    </location>
</feature>
<dbReference type="NCBIfam" id="NF041000">
    <property type="entry name" value="ATPase_ComGA"/>
    <property type="match status" value="1"/>
</dbReference>
<dbReference type="CDD" id="cd01129">
    <property type="entry name" value="PulE-GspE-like"/>
    <property type="match status" value="1"/>
</dbReference>
<dbReference type="PANTHER" id="PTHR30258:SF2">
    <property type="entry name" value="COMG OPERON PROTEIN 1"/>
    <property type="match status" value="1"/>
</dbReference>
<dbReference type="RefSeq" id="WP_126762375.1">
    <property type="nucleotide sequence ID" value="NZ_CP116507.1"/>
</dbReference>
<dbReference type="Gene3D" id="3.40.50.300">
    <property type="entry name" value="P-loop containing nucleotide triphosphate hydrolases"/>
    <property type="match status" value="1"/>
</dbReference>
<dbReference type="GO" id="GO:0005886">
    <property type="term" value="C:plasma membrane"/>
    <property type="evidence" value="ECO:0007669"/>
    <property type="project" value="TreeGrafter"/>
</dbReference>
<dbReference type="PROSITE" id="PS00662">
    <property type="entry name" value="T2SP_E"/>
    <property type="match status" value="1"/>
</dbReference>
<comment type="similarity">
    <text evidence="1">Belongs to the GSP E family.</text>
</comment>
<dbReference type="InterPro" id="IPR003593">
    <property type="entry name" value="AAA+_ATPase"/>
</dbReference>
<evidence type="ECO:0000313" key="6">
    <source>
        <dbReference type="Proteomes" id="UP001179600"/>
    </source>
</evidence>
<dbReference type="GO" id="GO:0005524">
    <property type="term" value="F:ATP binding"/>
    <property type="evidence" value="ECO:0007669"/>
    <property type="project" value="UniProtKB-KW"/>
</dbReference>
<keyword evidence="2" id="KW-0547">Nucleotide-binding</keyword>
<dbReference type="InterPro" id="IPR047667">
    <property type="entry name" value="ATPase_ComGA"/>
</dbReference>
<reference evidence="5" key="1">
    <citation type="submission" date="2023-01" db="EMBL/GenBank/DDBJ databases">
        <title>Oxazolidinone resistance genes in florfenicol resistant enterococci from beef cattle and veal calves at slaughter.</title>
        <authorList>
            <person name="Biggel M."/>
        </authorList>
    </citation>
    <scope>NUCLEOTIDE SEQUENCE</scope>
    <source>
        <strain evidence="5">K204-1</strain>
    </source>
</reference>
<accession>A0AAE9XEU4</accession>
<protein>
    <submittedName>
        <fullName evidence="5">Competence type IV pilus ATPase ComGA</fullName>
    </submittedName>
</protein>
<evidence type="ECO:0000256" key="3">
    <source>
        <dbReference type="ARBA" id="ARBA00022840"/>
    </source>
</evidence>
<dbReference type="Pfam" id="PF00437">
    <property type="entry name" value="T2SSE"/>
    <property type="match status" value="1"/>
</dbReference>
<dbReference type="InterPro" id="IPR027417">
    <property type="entry name" value="P-loop_NTPase"/>
</dbReference>
<dbReference type="PANTHER" id="PTHR30258">
    <property type="entry name" value="TYPE II SECRETION SYSTEM PROTEIN GSPE-RELATED"/>
    <property type="match status" value="1"/>
</dbReference>
<dbReference type="GO" id="GO:0016887">
    <property type="term" value="F:ATP hydrolysis activity"/>
    <property type="evidence" value="ECO:0007669"/>
    <property type="project" value="TreeGrafter"/>
</dbReference>
<organism evidence="5 6">
    <name type="scientific">Vagococcus lutrae</name>
    <dbReference type="NCBI Taxonomy" id="81947"/>
    <lineage>
        <taxon>Bacteria</taxon>
        <taxon>Bacillati</taxon>
        <taxon>Bacillota</taxon>
        <taxon>Bacilli</taxon>
        <taxon>Lactobacillales</taxon>
        <taxon>Enterococcaceae</taxon>
        <taxon>Vagococcus</taxon>
    </lineage>
</organism>
<evidence type="ECO:0000259" key="4">
    <source>
        <dbReference type="PROSITE" id="PS00662"/>
    </source>
</evidence>
<dbReference type="AlphaFoldDB" id="A0AAE9XEU4"/>
<keyword evidence="3" id="KW-0067">ATP-binding</keyword>
<dbReference type="Proteomes" id="UP001179600">
    <property type="component" value="Chromosome"/>
</dbReference>
<proteinExistence type="inferred from homology"/>
<dbReference type="EMBL" id="CP116507">
    <property type="protein sequence ID" value="WCG22877.1"/>
    <property type="molecule type" value="Genomic_DNA"/>
</dbReference>